<accession>A0A1G5QIC3</accession>
<name>A0A1G5QIC3_9RHOB</name>
<proteinExistence type="predicted"/>
<dbReference type="InterPro" id="IPR053855">
    <property type="entry name" value="DUF6931"/>
</dbReference>
<evidence type="ECO:0000313" key="1">
    <source>
        <dbReference type="EMBL" id="SCZ61356.1"/>
    </source>
</evidence>
<gene>
    <name evidence="1" type="ORF">SAMN04488118_104231</name>
</gene>
<dbReference type="Proteomes" id="UP000198767">
    <property type="component" value="Unassembled WGS sequence"/>
</dbReference>
<evidence type="ECO:0000313" key="2">
    <source>
        <dbReference type="Proteomes" id="UP000198767"/>
    </source>
</evidence>
<keyword evidence="2" id="KW-1185">Reference proteome</keyword>
<dbReference type="Pfam" id="PF22011">
    <property type="entry name" value="DUF6931"/>
    <property type="match status" value="1"/>
</dbReference>
<sequence>MLRKLPFDTNVEVLKRFTLTEEGAAVVTPEGSPEAAIAALFQNGQMPDMVNFFAHGMPPREGVCWAIAVHHDLQKNITHHDLSTLAMAEKWVRDPQEGTRIKLMHEGEQRDSSDPLSWLCNAVAWNGSGSMGPVDGPVVLPPAGLHASALLGAIALLAGETEESYQAVLESAYRRGLEVAKGGWPLSVEEGKL</sequence>
<protein>
    <submittedName>
        <fullName evidence="1">Uncharacterized protein</fullName>
    </submittedName>
</protein>
<reference evidence="1 2" key="1">
    <citation type="submission" date="2016-10" db="EMBL/GenBank/DDBJ databases">
        <authorList>
            <person name="de Groot N.N."/>
        </authorList>
    </citation>
    <scope>NUCLEOTIDE SEQUENCE [LARGE SCALE GENOMIC DNA]</scope>
    <source>
        <strain evidence="1 2">U95</strain>
    </source>
</reference>
<dbReference type="RefSeq" id="WP_090217987.1">
    <property type="nucleotide sequence ID" value="NZ_FMWG01000004.1"/>
</dbReference>
<dbReference type="AlphaFoldDB" id="A0A1G5QIC3"/>
<dbReference type="EMBL" id="FMWG01000004">
    <property type="protein sequence ID" value="SCZ61356.1"/>
    <property type="molecule type" value="Genomic_DNA"/>
</dbReference>
<dbReference type="OrthoDB" id="5572566at2"/>
<organism evidence="1 2">
    <name type="scientific">Epibacterium ulvae</name>
    <dbReference type="NCBI Taxonomy" id="1156985"/>
    <lineage>
        <taxon>Bacteria</taxon>
        <taxon>Pseudomonadati</taxon>
        <taxon>Pseudomonadota</taxon>
        <taxon>Alphaproteobacteria</taxon>
        <taxon>Rhodobacterales</taxon>
        <taxon>Roseobacteraceae</taxon>
        <taxon>Epibacterium</taxon>
    </lineage>
</organism>
<dbReference type="STRING" id="1156985.SAMN04488118_104231"/>